<evidence type="ECO:0000313" key="1">
    <source>
        <dbReference type="EMBL" id="KAA6325399.1"/>
    </source>
</evidence>
<dbReference type="EC" id="4.1.2.48" evidence="1"/>
<accession>A0A5J4QVV6</accession>
<dbReference type="SUPFAM" id="SSF53383">
    <property type="entry name" value="PLP-dependent transferases"/>
    <property type="match status" value="1"/>
</dbReference>
<protein>
    <submittedName>
        <fullName evidence="1">Low specificity L-threonine aldolase</fullName>
        <ecNumber evidence="1">4.1.2.48</ecNumber>
    </submittedName>
</protein>
<gene>
    <name evidence="1" type="ORF">EZS27_025377</name>
</gene>
<dbReference type="AlphaFoldDB" id="A0A5J4QVV6"/>
<reference evidence="1" key="1">
    <citation type="submission" date="2019-03" db="EMBL/GenBank/DDBJ databases">
        <title>Single cell metagenomics reveals metabolic interactions within the superorganism composed of flagellate Streblomastix strix and complex community of Bacteroidetes bacteria on its surface.</title>
        <authorList>
            <person name="Treitli S.C."/>
            <person name="Kolisko M."/>
            <person name="Husnik F."/>
            <person name="Keeling P."/>
            <person name="Hampl V."/>
        </authorList>
    </citation>
    <scope>NUCLEOTIDE SEQUENCE</scope>
    <source>
        <strain evidence="1">STM</strain>
    </source>
</reference>
<proteinExistence type="predicted"/>
<keyword evidence="1" id="KW-0456">Lyase</keyword>
<dbReference type="EMBL" id="SNRY01002369">
    <property type="protein sequence ID" value="KAA6325399.1"/>
    <property type="molecule type" value="Genomic_DNA"/>
</dbReference>
<feature type="non-terminal residue" evidence="1">
    <location>
        <position position="184"/>
    </location>
</feature>
<dbReference type="GO" id="GO:0016829">
    <property type="term" value="F:lyase activity"/>
    <property type="evidence" value="ECO:0007669"/>
    <property type="project" value="UniProtKB-KW"/>
</dbReference>
<comment type="caution">
    <text evidence="1">The sequence shown here is derived from an EMBL/GenBank/DDBJ whole genome shotgun (WGS) entry which is preliminary data.</text>
</comment>
<organism evidence="1">
    <name type="scientific">termite gut metagenome</name>
    <dbReference type="NCBI Taxonomy" id="433724"/>
    <lineage>
        <taxon>unclassified sequences</taxon>
        <taxon>metagenomes</taxon>
        <taxon>organismal metagenomes</taxon>
    </lineage>
</organism>
<sequence length="184" mass="20652">MVLAYAGMEPAYSPYATIILPVWYIPNIPYGIYHTGHLLYTKAKLFYIRKPGIDRVGGKSFGGRRGMPVASKRGERYGYNFYVTPVNLKLYSEISSLIHGKMDYLQIFSSFAKNYKLSMRGFASDNNSSVHPLVMDALLRANKDHALGYGNDKWTEDAIAQIKEMFGSGCEPFFVFNGTGSNVM</sequence>
<dbReference type="InterPro" id="IPR015421">
    <property type="entry name" value="PyrdxlP-dep_Trfase_major"/>
</dbReference>
<dbReference type="Gene3D" id="3.40.640.10">
    <property type="entry name" value="Type I PLP-dependent aspartate aminotransferase-like (Major domain)"/>
    <property type="match status" value="1"/>
</dbReference>
<dbReference type="InterPro" id="IPR015424">
    <property type="entry name" value="PyrdxlP-dep_Trfase"/>
</dbReference>
<name>A0A5J4QVV6_9ZZZZ</name>